<proteinExistence type="predicted"/>
<dbReference type="AlphaFoldDB" id="A0A934SAW8"/>
<reference evidence="1" key="1">
    <citation type="submission" date="2021-01" db="EMBL/GenBank/DDBJ databases">
        <title>Modified the classification status of verrucomicrobia.</title>
        <authorList>
            <person name="Feng X."/>
        </authorList>
    </citation>
    <scope>NUCLEOTIDE SEQUENCE</scope>
    <source>
        <strain evidence="1">KCTC 22041</strain>
    </source>
</reference>
<name>A0A934SAW8_9BACT</name>
<evidence type="ECO:0000313" key="1">
    <source>
        <dbReference type="EMBL" id="MBK1884131.1"/>
    </source>
</evidence>
<comment type="caution">
    <text evidence="1">The sequence shown here is derived from an EMBL/GenBank/DDBJ whole genome shotgun (WGS) entry which is preliminary data.</text>
</comment>
<accession>A0A934SAW8</accession>
<evidence type="ECO:0000313" key="2">
    <source>
        <dbReference type="Proteomes" id="UP000603141"/>
    </source>
</evidence>
<protein>
    <submittedName>
        <fullName evidence="1">Uncharacterized protein</fullName>
    </submittedName>
</protein>
<dbReference type="Proteomes" id="UP000603141">
    <property type="component" value="Unassembled WGS sequence"/>
</dbReference>
<keyword evidence="2" id="KW-1185">Reference proteome</keyword>
<sequence length="100" mass="11224">MPPKANSEELQGQTHLVRAVAATLEIKVPNAKEIRFRAALLRKAVSELSQVKPSLLIRLYESACKVDFPDPEIIAFREACQTHLGRHLELSAHRQTQSQP</sequence>
<organism evidence="1 2">
    <name type="scientific">Luteolibacter pohnpeiensis</name>
    <dbReference type="NCBI Taxonomy" id="454153"/>
    <lineage>
        <taxon>Bacteria</taxon>
        <taxon>Pseudomonadati</taxon>
        <taxon>Verrucomicrobiota</taxon>
        <taxon>Verrucomicrobiia</taxon>
        <taxon>Verrucomicrobiales</taxon>
        <taxon>Verrucomicrobiaceae</taxon>
        <taxon>Luteolibacter</taxon>
    </lineage>
</organism>
<dbReference type="EMBL" id="JAENIJ010000035">
    <property type="protein sequence ID" value="MBK1884131.1"/>
    <property type="molecule type" value="Genomic_DNA"/>
</dbReference>
<gene>
    <name evidence="1" type="ORF">JIN85_17050</name>
</gene>
<dbReference type="RefSeq" id="WP_200273033.1">
    <property type="nucleotide sequence ID" value="NZ_JAENIJ010000035.1"/>
</dbReference>